<dbReference type="GO" id="GO:0006515">
    <property type="term" value="P:protein quality control for misfolded or incompletely synthesized proteins"/>
    <property type="evidence" value="ECO:0007669"/>
    <property type="project" value="TreeGrafter"/>
</dbReference>
<evidence type="ECO:0000313" key="3">
    <source>
        <dbReference type="EMBL" id="QHT34202.1"/>
    </source>
</evidence>
<keyword evidence="1" id="KW-0175">Coiled coil</keyword>
<protein>
    <recommendedName>
        <fullName evidence="2">ATPase AAA-type core domain-containing protein</fullName>
    </recommendedName>
</protein>
<feature type="coiled-coil region" evidence="1">
    <location>
        <begin position="6"/>
        <end position="33"/>
    </location>
</feature>
<organism evidence="3">
    <name type="scientific">viral metagenome</name>
    <dbReference type="NCBI Taxonomy" id="1070528"/>
    <lineage>
        <taxon>unclassified sequences</taxon>
        <taxon>metagenomes</taxon>
        <taxon>organismal metagenomes</taxon>
    </lineage>
</organism>
<dbReference type="InterPro" id="IPR003959">
    <property type="entry name" value="ATPase_AAA_core"/>
</dbReference>
<dbReference type="GO" id="GO:0004252">
    <property type="term" value="F:serine-type endopeptidase activity"/>
    <property type="evidence" value="ECO:0007669"/>
    <property type="project" value="InterPro"/>
</dbReference>
<dbReference type="GO" id="GO:0007005">
    <property type="term" value="P:mitochondrion organization"/>
    <property type="evidence" value="ECO:0007669"/>
    <property type="project" value="TreeGrafter"/>
</dbReference>
<dbReference type="GO" id="GO:0016887">
    <property type="term" value="F:ATP hydrolysis activity"/>
    <property type="evidence" value="ECO:0007669"/>
    <property type="project" value="InterPro"/>
</dbReference>
<dbReference type="GO" id="GO:0003697">
    <property type="term" value="F:single-stranded DNA binding"/>
    <property type="evidence" value="ECO:0007669"/>
    <property type="project" value="TreeGrafter"/>
</dbReference>
<dbReference type="InterPro" id="IPR027417">
    <property type="entry name" value="P-loop_NTPase"/>
</dbReference>
<evidence type="ECO:0000259" key="2">
    <source>
        <dbReference type="Pfam" id="PF00004"/>
    </source>
</evidence>
<dbReference type="EMBL" id="MN738991">
    <property type="protein sequence ID" value="QHT34202.1"/>
    <property type="molecule type" value="Genomic_DNA"/>
</dbReference>
<dbReference type="Gene3D" id="3.40.50.300">
    <property type="entry name" value="P-loop containing nucleotide triphosphate hydrolases"/>
    <property type="match status" value="1"/>
</dbReference>
<dbReference type="PANTHER" id="PTHR43718">
    <property type="entry name" value="LON PROTEASE"/>
    <property type="match status" value="1"/>
</dbReference>
<dbReference type="PANTHER" id="PTHR43718:SF2">
    <property type="entry name" value="LON PROTEASE HOMOLOG, MITOCHONDRIAL"/>
    <property type="match status" value="1"/>
</dbReference>
<evidence type="ECO:0000256" key="1">
    <source>
        <dbReference type="SAM" id="Coils"/>
    </source>
</evidence>
<dbReference type="AlphaFoldDB" id="A0A6C0EZI7"/>
<feature type="domain" description="ATPase AAA-type core" evidence="2">
    <location>
        <begin position="274"/>
        <end position="413"/>
    </location>
</feature>
<dbReference type="SUPFAM" id="SSF52540">
    <property type="entry name" value="P-loop containing nucleoside triphosphate hydrolases"/>
    <property type="match status" value="1"/>
</dbReference>
<name>A0A6C0EZI7_9ZZZZ</name>
<dbReference type="GO" id="GO:0051131">
    <property type="term" value="P:chaperone-mediated protein complex assembly"/>
    <property type="evidence" value="ECO:0007669"/>
    <property type="project" value="TreeGrafter"/>
</dbReference>
<dbReference type="GO" id="GO:0005759">
    <property type="term" value="C:mitochondrial matrix"/>
    <property type="evidence" value="ECO:0007669"/>
    <property type="project" value="TreeGrafter"/>
</dbReference>
<accession>A0A6C0EZI7</accession>
<dbReference type="Pfam" id="PF00004">
    <property type="entry name" value="AAA"/>
    <property type="match status" value="1"/>
</dbReference>
<dbReference type="GO" id="GO:0005524">
    <property type="term" value="F:ATP binding"/>
    <property type="evidence" value="ECO:0007669"/>
    <property type="project" value="InterPro"/>
</dbReference>
<reference evidence="3" key="1">
    <citation type="journal article" date="2020" name="Nature">
        <title>Giant virus diversity and host interactions through global metagenomics.</title>
        <authorList>
            <person name="Schulz F."/>
            <person name="Roux S."/>
            <person name="Paez-Espino D."/>
            <person name="Jungbluth S."/>
            <person name="Walsh D.A."/>
            <person name="Denef V.J."/>
            <person name="McMahon K.D."/>
            <person name="Konstantinidis K.T."/>
            <person name="Eloe-Fadrosh E.A."/>
            <person name="Kyrpides N.C."/>
            <person name="Woyke T."/>
        </authorList>
    </citation>
    <scope>NUCLEOTIDE SEQUENCE</scope>
    <source>
        <strain evidence="3">GVMAG-M-3300009161-52</strain>
    </source>
</reference>
<proteinExistence type="predicted"/>
<dbReference type="InterPro" id="IPR027065">
    <property type="entry name" value="Lon_Prtase"/>
</dbReference>
<sequence length="600" mass="69129">MTDIIISRLEKRLRKVETKVVDMKDHYEEMDNNLEDLYDTINNNHNTNTYNLKSINKNDTCPDTTCPDTILNNKYDKDILKFIKNINNINNINNTTLEQHVKEHLKEQATEFYNKLKHNQPQLSLTAIKEHITYFIEQNDEQRLIILDSLISISSLSDTKVPKVFKILNSNLDTYHKKIAMNKLQILETMLRSDNEYFKLTQWLDTFLEIPFNKYKIPSYLDEKIIANPGQYLLDSKKHLDTVIYGQDKTKQHIIEIIGKMITNPKTFGSVFAIYGEPGTGKTTLIQDGLSHIFGLPFIFISLGGAQDRATLAGSNYVYEGSACGKIIQSLKQSQCMNPIFYFDELDKISETEKGNEIVNLLVHLTDYTQNSHFMDDYMDGIAIDLSRATFVFSFNDKTKISPVLLDRMEVIKFNSYSVKEKVVISREFLLPSIMKNIYNDKSIKVVISDKQLERIVTSGVGSCRVSYGGRSLFKSNENKCKTNLGKIMKNVSRHKKYSGGRQLLNYYSNNTSQNMNNMNNMKNVKNVNNMNMNMNMNNRKGGVRYIKKILERIISRINVDMMISKNNKKRKSSNNSSLHVSEITIADKNINDILNDTKI</sequence>
<dbReference type="GO" id="GO:0004176">
    <property type="term" value="F:ATP-dependent peptidase activity"/>
    <property type="evidence" value="ECO:0007669"/>
    <property type="project" value="InterPro"/>
</dbReference>